<sequence length="503" mass="56230">MKRKTKIILAVCIAFVCILTAGGFAAYFSVHRLYSAANYVSNSEVEAQRAEWEAQQREKLLDAGTEGASVTSGRISTGGTAQEEADAETSDDAGAEEESEEEDAEDDEVRKEERNSQKENEDAGEIAGDAANEKVSAAQRDKAASEETTAAEENDTDEEETTAAEKIFADADEESEKTGLVQNEELSALKQDAVISGAMEDQTESETETSIEDTSDSQKFSGEEAVVPEELTEYLTEESAATDGDVYNVLLIGVDRRDDSWAGNSDSMILLSINREKKQLSLISLMRDTYVEIPEIGMDKLNAAHAYGAGPLLVETVSQNFEIDVDRYVRVDFEGMINIIDRIGKMQISMTDDEVIVANDYIRAMCDSLDRDPEDYLIPEGGTIECDGMRAVAYARIRYVGNYDYQRTERQRLIMTNLIQELSDMNLFEIYDTALDILPLVTHNIPESEIWSLLLQATELFDYTIVQDRIPYDGLFENQKINEQDVLVPEWEETIERLKDTIY</sequence>
<organism evidence="4 5">
    <name type="scientific">Candidatus Limivivens intestinipullorum</name>
    <dbReference type="NCBI Taxonomy" id="2840858"/>
    <lineage>
        <taxon>Bacteria</taxon>
        <taxon>Bacillati</taxon>
        <taxon>Bacillota</taxon>
        <taxon>Clostridia</taxon>
        <taxon>Lachnospirales</taxon>
        <taxon>Lachnospiraceae</taxon>
        <taxon>Lachnospiraceae incertae sedis</taxon>
        <taxon>Candidatus Limivivens</taxon>
    </lineage>
</organism>
<dbReference type="InterPro" id="IPR050922">
    <property type="entry name" value="LytR/CpsA/Psr_CW_biosynth"/>
</dbReference>
<accession>A0A9D1EU06</accession>
<name>A0A9D1EU06_9FIRM</name>
<evidence type="ECO:0000313" key="5">
    <source>
        <dbReference type="Proteomes" id="UP000823935"/>
    </source>
</evidence>
<feature type="compositionally biased region" description="Acidic residues" evidence="2">
    <location>
        <begin position="83"/>
        <end position="107"/>
    </location>
</feature>
<evidence type="ECO:0000256" key="2">
    <source>
        <dbReference type="SAM" id="MobiDB-lite"/>
    </source>
</evidence>
<feature type="domain" description="Cell envelope-related transcriptional attenuator" evidence="3">
    <location>
        <begin position="264"/>
        <end position="423"/>
    </location>
</feature>
<dbReference type="EMBL" id="DVIQ01000063">
    <property type="protein sequence ID" value="HIS31950.1"/>
    <property type="molecule type" value="Genomic_DNA"/>
</dbReference>
<feature type="compositionally biased region" description="Acidic residues" evidence="2">
    <location>
        <begin position="149"/>
        <end position="162"/>
    </location>
</feature>
<dbReference type="AlphaFoldDB" id="A0A9D1EU06"/>
<comment type="caution">
    <text evidence="4">The sequence shown here is derived from an EMBL/GenBank/DDBJ whole genome shotgun (WGS) entry which is preliminary data.</text>
</comment>
<dbReference type="PANTHER" id="PTHR33392">
    <property type="entry name" value="POLYISOPRENYL-TEICHOIC ACID--PEPTIDOGLYCAN TEICHOIC ACID TRANSFERASE TAGU"/>
    <property type="match status" value="1"/>
</dbReference>
<feature type="compositionally biased region" description="Acidic residues" evidence="2">
    <location>
        <begin position="201"/>
        <end position="215"/>
    </location>
</feature>
<dbReference type="PANTHER" id="PTHR33392:SF6">
    <property type="entry name" value="POLYISOPRENYL-TEICHOIC ACID--PEPTIDOGLYCAN TEICHOIC ACID TRANSFERASE TAGU"/>
    <property type="match status" value="1"/>
</dbReference>
<feature type="compositionally biased region" description="Polar residues" evidence="2">
    <location>
        <begin position="68"/>
        <end position="80"/>
    </location>
</feature>
<feature type="region of interest" description="Disordered" evidence="2">
    <location>
        <begin position="198"/>
        <end position="223"/>
    </location>
</feature>
<feature type="region of interest" description="Disordered" evidence="2">
    <location>
        <begin position="61"/>
        <end position="162"/>
    </location>
</feature>
<comment type="similarity">
    <text evidence="1">Belongs to the LytR/CpsA/Psr (LCP) family.</text>
</comment>
<reference evidence="4" key="2">
    <citation type="journal article" date="2021" name="PeerJ">
        <title>Extensive microbial diversity within the chicken gut microbiome revealed by metagenomics and culture.</title>
        <authorList>
            <person name="Gilroy R."/>
            <person name="Ravi A."/>
            <person name="Getino M."/>
            <person name="Pursley I."/>
            <person name="Horton D.L."/>
            <person name="Alikhan N.F."/>
            <person name="Baker D."/>
            <person name="Gharbi K."/>
            <person name="Hall N."/>
            <person name="Watson M."/>
            <person name="Adriaenssens E.M."/>
            <person name="Foster-Nyarko E."/>
            <person name="Jarju S."/>
            <person name="Secka A."/>
            <person name="Antonio M."/>
            <person name="Oren A."/>
            <person name="Chaudhuri R.R."/>
            <person name="La Ragione R."/>
            <person name="Hildebrand F."/>
            <person name="Pallen M.J."/>
        </authorList>
    </citation>
    <scope>NUCLEOTIDE SEQUENCE</scope>
    <source>
        <strain evidence="4">CHK190-19873</strain>
    </source>
</reference>
<evidence type="ECO:0000256" key="1">
    <source>
        <dbReference type="ARBA" id="ARBA00006068"/>
    </source>
</evidence>
<evidence type="ECO:0000259" key="3">
    <source>
        <dbReference type="Pfam" id="PF03816"/>
    </source>
</evidence>
<reference evidence="4" key="1">
    <citation type="submission" date="2020-10" db="EMBL/GenBank/DDBJ databases">
        <authorList>
            <person name="Gilroy R."/>
        </authorList>
    </citation>
    <scope>NUCLEOTIDE SEQUENCE</scope>
    <source>
        <strain evidence="4">CHK190-19873</strain>
    </source>
</reference>
<dbReference type="InterPro" id="IPR004474">
    <property type="entry name" value="LytR_CpsA_psr"/>
</dbReference>
<dbReference type="Proteomes" id="UP000823935">
    <property type="component" value="Unassembled WGS sequence"/>
</dbReference>
<dbReference type="NCBIfam" id="TIGR00350">
    <property type="entry name" value="lytR_cpsA_psr"/>
    <property type="match status" value="1"/>
</dbReference>
<dbReference type="Pfam" id="PF03816">
    <property type="entry name" value="LytR_cpsA_psr"/>
    <property type="match status" value="1"/>
</dbReference>
<feature type="compositionally biased region" description="Basic and acidic residues" evidence="2">
    <location>
        <begin position="108"/>
        <end position="121"/>
    </location>
</feature>
<protein>
    <submittedName>
        <fullName evidence="4">LCP family protein</fullName>
    </submittedName>
</protein>
<evidence type="ECO:0000313" key="4">
    <source>
        <dbReference type="EMBL" id="HIS31950.1"/>
    </source>
</evidence>
<proteinExistence type="inferred from homology"/>
<gene>
    <name evidence="4" type="ORF">IAB44_10450</name>
</gene>
<dbReference type="Gene3D" id="3.40.630.190">
    <property type="entry name" value="LCP protein"/>
    <property type="match status" value="1"/>
</dbReference>